<protein>
    <submittedName>
        <fullName evidence="2">Uncharacterized protein</fullName>
    </submittedName>
</protein>
<evidence type="ECO:0000313" key="3">
    <source>
        <dbReference type="Proteomes" id="UP000887229"/>
    </source>
</evidence>
<proteinExistence type="predicted"/>
<feature type="transmembrane region" description="Helical" evidence="1">
    <location>
        <begin position="159"/>
        <end position="180"/>
    </location>
</feature>
<sequence length="189" mass="21427">MFLNCQFCLSLERADRMAYIVVIYPRRYSIVLIQLSNTSSECDGLLIIPNLKFTNRLIPSKSHESDTASIMDCASTKVSNSGPLIQLILRIPTLLWSIQAWLGVPDSIGLFSPPDLAFCQMGELLSLTIVHGLRLALHPSFKINWINGKRPGPIERRRYYLFSVGLTVALWMEFIGFRYLHSISCYPDS</sequence>
<reference evidence="2" key="1">
    <citation type="journal article" date="2021" name="IMA Fungus">
        <title>Genomic characterization of three marine fungi, including Emericellopsis atlantica sp. nov. with signatures of a generalist lifestyle and marine biomass degradation.</title>
        <authorList>
            <person name="Hagestad O.C."/>
            <person name="Hou L."/>
            <person name="Andersen J.H."/>
            <person name="Hansen E.H."/>
            <person name="Altermark B."/>
            <person name="Li C."/>
            <person name="Kuhnert E."/>
            <person name="Cox R.J."/>
            <person name="Crous P.W."/>
            <person name="Spatafora J.W."/>
            <person name="Lail K."/>
            <person name="Amirebrahimi M."/>
            <person name="Lipzen A."/>
            <person name="Pangilinan J."/>
            <person name="Andreopoulos W."/>
            <person name="Hayes R.D."/>
            <person name="Ng V."/>
            <person name="Grigoriev I.V."/>
            <person name="Jackson S.A."/>
            <person name="Sutton T.D.S."/>
            <person name="Dobson A.D.W."/>
            <person name="Rama T."/>
        </authorList>
    </citation>
    <scope>NUCLEOTIDE SEQUENCE</scope>
    <source>
        <strain evidence="2">TS7</strain>
    </source>
</reference>
<dbReference type="Proteomes" id="UP000887229">
    <property type="component" value="Unassembled WGS sequence"/>
</dbReference>
<dbReference type="GeneID" id="70291624"/>
<name>A0A9P8CQA1_9HYPO</name>
<evidence type="ECO:0000256" key="1">
    <source>
        <dbReference type="SAM" id="Phobius"/>
    </source>
</evidence>
<dbReference type="EMBL" id="MU251252">
    <property type="protein sequence ID" value="KAG9254895.1"/>
    <property type="molecule type" value="Genomic_DNA"/>
</dbReference>
<keyword evidence="1" id="KW-1133">Transmembrane helix</keyword>
<evidence type="ECO:0000313" key="2">
    <source>
        <dbReference type="EMBL" id="KAG9254895.1"/>
    </source>
</evidence>
<keyword evidence="3" id="KW-1185">Reference proteome</keyword>
<comment type="caution">
    <text evidence="2">The sequence shown here is derived from an EMBL/GenBank/DDBJ whole genome shotgun (WGS) entry which is preliminary data.</text>
</comment>
<keyword evidence="1" id="KW-0472">Membrane</keyword>
<dbReference type="AlphaFoldDB" id="A0A9P8CQA1"/>
<dbReference type="RefSeq" id="XP_046118819.1">
    <property type="nucleotide sequence ID" value="XM_046260721.1"/>
</dbReference>
<gene>
    <name evidence="2" type="ORF">F5Z01DRAFT_58041</name>
</gene>
<organism evidence="2 3">
    <name type="scientific">Emericellopsis atlantica</name>
    <dbReference type="NCBI Taxonomy" id="2614577"/>
    <lineage>
        <taxon>Eukaryota</taxon>
        <taxon>Fungi</taxon>
        <taxon>Dikarya</taxon>
        <taxon>Ascomycota</taxon>
        <taxon>Pezizomycotina</taxon>
        <taxon>Sordariomycetes</taxon>
        <taxon>Hypocreomycetidae</taxon>
        <taxon>Hypocreales</taxon>
        <taxon>Bionectriaceae</taxon>
        <taxon>Emericellopsis</taxon>
    </lineage>
</organism>
<keyword evidence="1" id="KW-0812">Transmembrane</keyword>
<accession>A0A9P8CQA1</accession>